<comment type="cofactor">
    <cofactor evidence="4">
        <name>Mg(2+)</name>
        <dbReference type="ChEBI" id="CHEBI:18420"/>
    </cofactor>
</comment>
<evidence type="ECO:0000256" key="4">
    <source>
        <dbReference type="HAMAP-Rule" id="MF_01208"/>
    </source>
</evidence>
<feature type="binding site" evidence="4">
    <location>
        <position position="95"/>
    </location>
    <ligand>
        <name>5-phospho-alpha-D-ribose 1-diphosphate</name>
        <dbReference type="ChEBI" id="CHEBI:58017"/>
        <note>ligand shared between dimeric partners</note>
    </ligand>
</feature>
<comment type="catalytic activity">
    <reaction evidence="4">
        <text>orotidine 5'-phosphate + diphosphate = orotate + 5-phospho-alpha-D-ribose 1-diphosphate</text>
        <dbReference type="Rhea" id="RHEA:10380"/>
        <dbReference type="ChEBI" id="CHEBI:30839"/>
        <dbReference type="ChEBI" id="CHEBI:33019"/>
        <dbReference type="ChEBI" id="CHEBI:57538"/>
        <dbReference type="ChEBI" id="CHEBI:58017"/>
        <dbReference type="EC" id="2.4.2.10"/>
    </reaction>
</comment>
<accession>A0ABS6JFM1</accession>
<dbReference type="Proteomes" id="UP000784880">
    <property type="component" value="Unassembled WGS sequence"/>
</dbReference>
<dbReference type="InterPro" id="IPR000836">
    <property type="entry name" value="PRTase_dom"/>
</dbReference>
<evidence type="ECO:0000313" key="7">
    <source>
        <dbReference type="Proteomes" id="UP000784880"/>
    </source>
</evidence>
<comment type="similarity">
    <text evidence="4">Belongs to the purine/pyrimidine phosphoribosyltransferase family. PyrE subfamily.</text>
</comment>
<dbReference type="PANTHER" id="PTHR19278:SF9">
    <property type="entry name" value="URIDINE 5'-MONOPHOSPHATE SYNTHASE"/>
    <property type="match status" value="1"/>
</dbReference>
<dbReference type="RefSeq" id="WP_217066634.1">
    <property type="nucleotide sequence ID" value="NZ_JAHQCS010000100.1"/>
</dbReference>
<evidence type="ECO:0000256" key="3">
    <source>
        <dbReference type="ARBA" id="ARBA00022975"/>
    </source>
</evidence>
<comment type="caution">
    <text evidence="6">The sequence shown here is derived from an EMBL/GenBank/DDBJ whole genome shotgun (WGS) entry which is preliminary data.</text>
</comment>
<keyword evidence="7" id="KW-1185">Reference proteome</keyword>
<protein>
    <recommendedName>
        <fullName evidence="4">Orotate phosphoribosyltransferase</fullName>
        <shortName evidence="4">OPRT</shortName>
        <shortName evidence="4">OPRTase</shortName>
        <ecNumber evidence="4">2.4.2.10</ecNumber>
    </recommendedName>
</protein>
<gene>
    <name evidence="4 6" type="primary">pyrE</name>
    <name evidence="6" type="ORF">KS419_11940</name>
</gene>
<feature type="binding site" evidence="4">
    <location>
        <position position="101"/>
    </location>
    <ligand>
        <name>5-phospho-alpha-D-ribose 1-diphosphate</name>
        <dbReference type="ChEBI" id="CHEBI:58017"/>
        <note>ligand shared between dimeric partners</note>
    </ligand>
</feature>
<keyword evidence="3 4" id="KW-0665">Pyrimidine biosynthesis</keyword>
<comment type="caution">
    <text evidence="4">Lacks conserved residue(s) required for the propagation of feature annotation.</text>
</comment>
<comment type="subunit">
    <text evidence="4">Homodimer.</text>
</comment>
<feature type="domain" description="Phosphoribosyltransferase" evidence="5">
    <location>
        <begin position="48"/>
        <end position="169"/>
    </location>
</feature>
<organism evidence="6 7">
    <name type="scientific">Evansella tamaricis</name>
    <dbReference type="NCBI Taxonomy" id="2069301"/>
    <lineage>
        <taxon>Bacteria</taxon>
        <taxon>Bacillati</taxon>
        <taxon>Bacillota</taxon>
        <taxon>Bacilli</taxon>
        <taxon>Bacillales</taxon>
        <taxon>Bacillaceae</taxon>
        <taxon>Evansella</taxon>
    </lineage>
</organism>
<reference evidence="6 7" key="1">
    <citation type="submission" date="2021-06" db="EMBL/GenBank/DDBJ databases">
        <title>Bacillus sp. RD4P76, an endophyte from a halophyte.</title>
        <authorList>
            <person name="Sun J.-Q."/>
        </authorList>
    </citation>
    <scope>NUCLEOTIDE SEQUENCE [LARGE SCALE GENOMIC DNA]</scope>
    <source>
        <strain evidence="6 7">CGMCC 1.15917</strain>
    </source>
</reference>
<feature type="binding site" evidence="4">
    <location>
        <position position="99"/>
    </location>
    <ligand>
        <name>5-phospho-alpha-D-ribose 1-diphosphate</name>
        <dbReference type="ChEBI" id="CHEBI:58017"/>
        <note>ligand shared between dimeric partners</note>
    </ligand>
</feature>
<dbReference type="CDD" id="cd06223">
    <property type="entry name" value="PRTases_typeI"/>
    <property type="match status" value="1"/>
</dbReference>
<evidence type="ECO:0000313" key="6">
    <source>
        <dbReference type="EMBL" id="MBU9712453.1"/>
    </source>
</evidence>
<dbReference type="InterPro" id="IPR023031">
    <property type="entry name" value="OPRT"/>
</dbReference>
<dbReference type="InterPro" id="IPR004467">
    <property type="entry name" value="Or_phspho_trans_dom"/>
</dbReference>
<dbReference type="Pfam" id="PF00156">
    <property type="entry name" value="Pribosyltran"/>
    <property type="match status" value="1"/>
</dbReference>
<evidence type="ECO:0000259" key="5">
    <source>
        <dbReference type="Pfam" id="PF00156"/>
    </source>
</evidence>
<proteinExistence type="inferred from homology"/>
<dbReference type="PANTHER" id="PTHR19278">
    <property type="entry name" value="OROTATE PHOSPHORIBOSYLTRANSFERASE"/>
    <property type="match status" value="1"/>
</dbReference>
<keyword evidence="4" id="KW-0460">Magnesium</keyword>
<dbReference type="NCBIfam" id="TIGR00336">
    <property type="entry name" value="pyrE"/>
    <property type="match status" value="1"/>
</dbReference>
<feature type="binding site" description="in other chain" evidence="4">
    <location>
        <begin position="121"/>
        <end position="129"/>
    </location>
    <ligand>
        <name>5-phospho-alpha-D-ribose 1-diphosphate</name>
        <dbReference type="ChEBI" id="CHEBI:58017"/>
        <note>ligand shared between dimeric partners</note>
    </ligand>
</feature>
<feature type="binding site" evidence="4">
    <location>
        <position position="125"/>
    </location>
    <ligand>
        <name>orotate</name>
        <dbReference type="ChEBI" id="CHEBI:30839"/>
    </ligand>
</feature>
<name>A0ABS6JFM1_9BACI</name>
<dbReference type="EMBL" id="JAHQCS010000100">
    <property type="protein sequence ID" value="MBU9712453.1"/>
    <property type="molecule type" value="Genomic_DNA"/>
</dbReference>
<evidence type="ECO:0000256" key="2">
    <source>
        <dbReference type="ARBA" id="ARBA00022679"/>
    </source>
</evidence>
<evidence type="ECO:0000256" key="1">
    <source>
        <dbReference type="ARBA" id="ARBA00022676"/>
    </source>
</evidence>
<dbReference type="EC" id="2.4.2.10" evidence="4"/>
<keyword evidence="2 4" id="KW-0808">Transferase</keyword>
<comment type="function">
    <text evidence="4">Catalyzes the transfer of a ribosyl phosphate group from 5-phosphoribose 1-diphosphate to orotate, leading to the formation of orotidine monophosphate (OMP).</text>
</comment>
<comment type="pathway">
    <text evidence="4">Pyrimidine metabolism; UMP biosynthesis via de novo pathway; UMP from orotate: step 1/2.</text>
</comment>
<dbReference type="GO" id="GO:0004588">
    <property type="term" value="F:orotate phosphoribosyltransferase activity"/>
    <property type="evidence" value="ECO:0007669"/>
    <property type="project" value="UniProtKB-EC"/>
</dbReference>
<sequence length="210" mass="22781">MSSREIASALLSIGAVSLSPQNPFTWSSGMKSPIYCDNRLTMSFPEVRKIIIDHFVELIQTEYTEVEVIAGTATAGIPHAAWIADRLGLPMIYVRSKAKGHGKGNMIEGYLEEGKKVLVIEDLISTGGSSIQAAKAVKEAGGSVSGVCSIFTYELEKGKAAFESEKLSYHSLTTFSSLLDVALDNGSINELGLELLHNWRQDPQNWKSAT</sequence>
<keyword evidence="1 4" id="KW-0328">Glycosyltransferase</keyword>
<dbReference type="HAMAP" id="MF_01208">
    <property type="entry name" value="PyrE"/>
    <property type="match status" value="1"/>
</dbReference>